<dbReference type="CDD" id="cd17657">
    <property type="entry name" value="CDC14_N"/>
    <property type="match status" value="1"/>
</dbReference>
<evidence type="ECO:0000259" key="9">
    <source>
        <dbReference type="PROSITE" id="PS50056"/>
    </source>
</evidence>
<feature type="domain" description="Tyrosine specific protein phosphatases" evidence="9">
    <location>
        <begin position="269"/>
        <end position="331"/>
    </location>
</feature>
<dbReference type="Gene3D" id="3.90.190.10">
    <property type="entry name" value="Protein tyrosine phosphatase superfamily"/>
    <property type="match status" value="2"/>
</dbReference>
<accession>A0A0D6R8Z1</accession>
<feature type="compositionally biased region" description="Polar residues" evidence="7">
    <location>
        <begin position="457"/>
        <end position="479"/>
    </location>
</feature>
<dbReference type="InterPro" id="IPR020422">
    <property type="entry name" value="TYR_PHOSPHATASE_DUAL_dom"/>
</dbReference>
<dbReference type="InterPro" id="IPR000387">
    <property type="entry name" value="Tyr_Pase_dom"/>
</dbReference>
<protein>
    <recommendedName>
        <fullName evidence="2">protein-tyrosine-phosphatase</fullName>
        <ecNumber evidence="2">3.1.3.48</ecNumber>
    </recommendedName>
</protein>
<keyword evidence="6" id="KW-0131">Cell cycle</keyword>
<proteinExistence type="inferred from homology"/>
<dbReference type="InterPro" id="IPR029021">
    <property type="entry name" value="Prot-tyrosine_phosphatase-like"/>
</dbReference>
<dbReference type="AlphaFoldDB" id="A0A0D6R8Z1"/>
<dbReference type="SUPFAM" id="SSF52799">
    <property type="entry name" value="(Phosphotyrosine protein) phosphatases II"/>
    <property type="match status" value="2"/>
</dbReference>
<dbReference type="Pfam" id="PF00782">
    <property type="entry name" value="DSPc"/>
    <property type="match status" value="1"/>
</dbReference>
<dbReference type="FunFam" id="3.90.190.10:FF:000006">
    <property type="entry name" value="Dual specificity protein phosphatase CDC14B"/>
    <property type="match status" value="1"/>
</dbReference>
<evidence type="ECO:0000313" key="10">
    <source>
        <dbReference type="EMBL" id="JAG99221.1"/>
    </source>
</evidence>
<dbReference type="EMBL" id="GCKF01005096">
    <property type="protein sequence ID" value="JAG99220.1"/>
    <property type="molecule type" value="Transcribed_RNA"/>
</dbReference>
<organism evidence="10">
    <name type="scientific">Araucaria cunninghamii</name>
    <name type="common">Hoop pine</name>
    <name type="synonym">Moreton Bay pine</name>
    <dbReference type="NCBI Taxonomy" id="56994"/>
    <lineage>
        <taxon>Eukaryota</taxon>
        <taxon>Viridiplantae</taxon>
        <taxon>Streptophyta</taxon>
        <taxon>Embryophyta</taxon>
        <taxon>Tracheophyta</taxon>
        <taxon>Spermatophyta</taxon>
        <taxon>Pinopsida</taxon>
        <taxon>Pinidae</taxon>
        <taxon>Conifers II</taxon>
        <taxon>Araucariales</taxon>
        <taxon>Araucariaceae</taxon>
        <taxon>Araucaria</taxon>
    </lineage>
</organism>
<name>A0A0D6R8Z1_ARACU</name>
<dbReference type="GO" id="GO:0004725">
    <property type="term" value="F:protein tyrosine phosphatase activity"/>
    <property type="evidence" value="ECO:0007669"/>
    <property type="project" value="UniProtKB-EC"/>
</dbReference>
<evidence type="ECO:0000259" key="8">
    <source>
        <dbReference type="PROSITE" id="PS50054"/>
    </source>
</evidence>
<evidence type="ECO:0000256" key="2">
    <source>
        <dbReference type="ARBA" id="ARBA00013064"/>
    </source>
</evidence>
<dbReference type="GO" id="GO:0051301">
    <property type="term" value="P:cell division"/>
    <property type="evidence" value="ECO:0007669"/>
    <property type="project" value="UniProtKB-KW"/>
</dbReference>
<dbReference type="InterPro" id="IPR000340">
    <property type="entry name" value="Dual-sp_phosphatase_cat-dom"/>
</dbReference>
<dbReference type="PROSITE" id="PS00383">
    <property type="entry name" value="TYR_PHOSPHATASE_1"/>
    <property type="match status" value="1"/>
</dbReference>
<evidence type="ECO:0000256" key="5">
    <source>
        <dbReference type="ARBA" id="ARBA00022912"/>
    </source>
</evidence>
<dbReference type="PROSITE" id="PS50056">
    <property type="entry name" value="TYR_PHOSPHATASE_2"/>
    <property type="match status" value="1"/>
</dbReference>
<evidence type="ECO:0000256" key="6">
    <source>
        <dbReference type="ARBA" id="ARBA00023306"/>
    </source>
</evidence>
<reference evidence="10" key="1">
    <citation type="submission" date="2015-03" db="EMBL/GenBank/DDBJ databases">
        <title>A transcriptome of Araucaria cunninghamii, an australian fine timber species.</title>
        <authorList>
            <person name="Jing Yi C.J.Y."/>
            <person name="Yin San L.Y.S."/>
            <person name="Abdul Karim S.S."/>
            <person name="Wan Azmi N.N."/>
            <person name="Hercus R.R."/>
            <person name="Croft L.L."/>
        </authorList>
    </citation>
    <scope>NUCLEOTIDE SEQUENCE</scope>
    <source>
        <strain evidence="10">MI0301</strain>
        <tissue evidence="10">Leaf</tissue>
    </source>
</reference>
<evidence type="ECO:0000256" key="3">
    <source>
        <dbReference type="ARBA" id="ARBA00022618"/>
    </source>
</evidence>
<dbReference type="InterPro" id="IPR050561">
    <property type="entry name" value="PTP"/>
</dbReference>
<dbReference type="SMART" id="SM00195">
    <property type="entry name" value="DSPc"/>
    <property type="match status" value="1"/>
</dbReference>
<dbReference type="Pfam" id="PF14671">
    <property type="entry name" value="DSPn"/>
    <property type="match status" value="1"/>
</dbReference>
<evidence type="ECO:0000256" key="4">
    <source>
        <dbReference type="ARBA" id="ARBA00022801"/>
    </source>
</evidence>
<comment type="similarity">
    <text evidence="1">Belongs to the protein-tyrosine phosphatase family. Non-receptor class CDC14 subfamily.</text>
</comment>
<keyword evidence="4" id="KW-0378">Hydrolase</keyword>
<feature type="region of interest" description="Disordered" evidence="7">
    <location>
        <begin position="457"/>
        <end position="480"/>
    </location>
</feature>
<dbReference type="CDD" id="cd14499">
    <property type="entry name" value="CDC14_C"/>
    <property type="match status" value="1"/>
</dbReference>
<dbReference type="EMBL" id="GCKF01005095">
    <property type="protein sequence ID" value="JAG99221.1"/>
    <property type="molecule type" value="Transcribed_RNA"/>
</dbReference>
<dbReference type="InterPro" id="IPR029260">
    <property type="entry name" value="DSPn"/>
</dbReference>
<dbReference type="InterPro" id="IPR016130">
    <property type="entry name" value="Tyr_Pase_AS"/>
</dbReference>
<evidence type="ECO:0000256" key="7">
    <source>
        <dbReference type="SAM" id="MobiDB-lite"/>
    </source>
</evidence>
<sequence length="548" mass="61045">MRAKKDMDKICDGICQVMEGKLYFCVVQRGENKDARASRLPRPAICFSVDDELVYEPFYADFGPLNLACTYHFCIKLQQLLKEVEADGHCVCFCCSSDPKKKANAAVLLGAYLVIVEHWEPEVAYAPLSQFASYLPFRDPTCAASTYHLTVRDCVRALAKAKQTGWIDFSSFNVDEYEYFEKVENGDLNWMVPNKLVAFCGPGARRIEKCGYQTLVPEDYVDYFKQTSVNTVIRLNRRMYNKHNFTDHGISLHDLYFPDGSCPPERIVQRFLEILEGSSGAVAVHCKAGLGRTGVLIGCYIMKHYRFTANEVLGYLRIVRPGSVIGRQQHFLQNMQSRMWKAGEMMKHQKLTNIKNMRQNVPPAGNDFIVATSDVALVSAMAGLSTGTGTCQHGKGKFQGTKLYLANPVVRKTSALGLNESSSAKCSMPKGMGRNNSDLKAKQKRFLVNEEGLNDVRSSGANASPLSAQSTRTSSTSLSVPCAPGNAAARRKHFFSTSTCKKLLPFKENPCPYNLQPHSTLCLNSDKPRILSKANVDHRIPSRNVCTQ</sequence>
<dbReference type="PANTHER" id="PTHR23339">
    <property type="entry name" value="TYROSINE SPECIFIC PROTEIN PHOSPHATASE AND DUAL SPECIFICITY PROTEIN PHOSPHATASE"/>
    <property type="match status" value="1"/>
</dbReference>
<keyword evidence="3" id="KW-0132">Cell division</keyword>
<dbReference type="EC" id="3.1.3.48" evidence="2"/>
<dbReference type="InterPro" id="IPR044506">
    <property type="entry name" value="CDC14_C"/>
</dbReference>
<dbReference type="PROSITE" id="PS50054">
    <property type="entry name" value="TYR_PHOSPHATASE_DUAL"/>
    <property type="match status" value="1"/>
</dbReference>
<keyword evidence="5" id="KW-0904">Protein phosphatase</keyword>
<feature type="domain" description="Tyrosine-protein phosphatase" evidence="8">
    <location>
        <begin position="186"/>
        <end position="344"/>
    </location>
</feature>
<evidence type="ECO:0000256" key="1">
    <source>
        <dbReference type="ARBA" id="ARBA00007315"/>
    </source>
</evidence>